<dbReference type="InterPro" id="IPR038923">
    <property type="entry name" value="Centrobin"/>
</dbReference>
<feature type="compositionally biased region" description="Polar residues" evidence="2">
    <location>
        <begin position="79"/>
        <end position="101"/>
    </location>
</feature>
<dbReference type="GO" id="GO:0007099">
    <property type="term" value="P:centriole replication"/>
    <property type="evidence" value="ECO:0007669"/>
    <property type="project" value="InterPro"/>
</dbReference>
<dbReference type="GO" id="GO:0051299">
    <property type="term" value="P:centrosome separation"/>
    <property type="evidence" value="ECO:0007669"/>
    <property type="project" value="TreeGrafter"/>
</dbReference>
<accession>A0AA38HQM6</accession>
<feature type="coiled-coil region" evidence="1">
    <location>
        <begin position="609"/>
        <end position="636"/>
    </location>
</feature>
<evidence type="ECO:0000256" key="2">
    <source>
        <dbReference type="SAM" id="MobiDB-lite"/>
    </source>
</evidence>
<dbReference type="AlphaFoldDB" id="A0AA38HQM6"/>
<dbReference type="GO" id="GO:1902017">
    <property type="term" value="P:regulation of cilium assembly"/>
    <property type="evidence" value="ECO:0007669"/>
    <property type="project" value="InterPro"/>
</dbReference>
<dbReference type="PANTHER" id="PTHR34439:SF1">
    <property type="entry name" value="CENTROBIN"/>
    <property type="match status" value="1"/>
</dbReference>
<protein>
    <submittedName>
        <fullName evidence="3">Uncharacterized protein</fullName>
    </submittedName>
</protein>
<comment type="caution">
    <text evidence="3">The sequence shown here is derived from an EMBL/GenBank/DDBJ whole genome shotgun (WGS) entry which is preliminary data.</text>
</comment>
<dbReference type="PANTHER" id="PTHR34439">
    <property type="entry name" value="CENTROBIN"/>
    <property type="match status" value="1"/>
</dbReference>
<dbReference type="SUPFAM" id="SSF57997">
    <property type="entry name" value="Tropomyosin"/>
    <property type="match status" value="1"/>
</dbReference>
<name>A0AA38HQM6_9CUCU</name>
<sequence>MSETDDTDELLLIPPDLFAPNPDLQNLEPYYNVVDCLITQVNHLETRINLIESSSELSVSLISESPEMQSRKFSDEKTCSSSTQSTPQKPRTKFTMSSLPNSPDIEKLKKSPQKRILRSKKPEFSPMLGEIDSFLSNVKMIKRMNAVRNLENDFDLEGVNTKKLNMNQVNEMLREVELEDKKMERNVEKPCVKEKVWQAGDNVGSVPDYGYGARKTLYCEEKKRLDNSFERTDTDSSSESTQMTAFNKFSYKSKPNNTDDDFNLGLVSLAKLWKSNDLREVPEKFQQKLHEERLRRQHCEQAIQDLQNRVLELQERVAVAIQVDEAKDKAIVRFHESWEKAGAKLQDIEKQKERLEEEVEKLRKRLNEDCDEANQKIAHYEKETSLALNIAHASQDKVAMLEKRCEQLENEVKTAQSDSDELHKKYLGEVEKNRQYPEILAQKDLELNDCKSVLAEARKEVSQCKKTVEMCQNELLTMKSENETLQTKLEVEKESNKKIGDQKNKLLEEISAHKSISRGLQDELTKAREQMENNKIELKNFYQGQVELVVQSKLKEFQTQLDDAEKALKEELSRKELSIAKTAASHIQQISEKHSLEIKLLEEKHQEESRLYQVQISQLRHELEEANVRVKRQHDKHLHIEKQLHKFMESLKQDHMTTLDEMNSFRSKSFNNLEEILSFNMAEEERTRKAELDDSRFREGETPVTSRNEKGAKRKEGTLQETIQMLLEKRGFEDGQVTKELFQKLGKDMKGKPPWK</sequence>
<dbReference type="GO" id="GO:1902410">
    <property type="term" value="P:mitotic cytokinetic process"/>
    <property type="evidence" value="ECO:0007669"/>
    <property type="project" value="TreeGrafter"/>
</dbReference>
<dbReference type="EMBL" id="JALNTZ010000009">
    <property type="protein sequence ID" value="KAJ3640947.1"/>
    <property type="molecule type" value="Genomic_DNA"/>
</dbReference>
<gene>
    <name evidence="3" type="ORF">Zmor_027479</name>
</gene>
<feature type="coiled-coil region" evidence="1">
    <location>
        <begin position="517"/>
        <end position="574"/>
    </location>
</feature>
<feature type="coiled-coil region" evidence="1">
    <location>
        <begin position="289"/>
        <end position="488"/>
    </location>
</feature>
<keyword evidence="4" id="KW-1185">Reference proteome</keyword>
<organism evidence="3 4">
    <name type="scientific">Zophobas morio</name>
    <dbReference type="NCBI Taxonomy" id="2755281"/>
    <lineage>
        <taxon>Eukaryota</taxon>
        <taxon>Metazoa</taxon>
        <taxon>Ecdysozoa</taxon>
        <taxon>Arthropoda</taxon>
        <taxon>Hexapoda</taxon>
        <taxon>Insecta</taxon>
        <taxon>Pterygota</taxon>
        <taxon>Neoptera</taxon>
        <taxon>Endopterygota</taxon>
        <taxon>Coleoptera</taxon>
        <taxon>Polyphaga</taxon>
        <taxon>Cucujiformia</taxon>
        <taxon>Tenebrionidae</taxon>
        <taxon>Zophobas</taxon>
    </lineage>
</organism>
<feature type="region of interest" description="Disordered" evidence="2">
    <location>
        <begin position="67"/>
        <end position="114"/>
    </location>
</feature>
<feature type="coiled-coil region" evidence="1">
    <location>
        <begin position="159"/>
        <end position="186"/>
    </location>
</feature>
<proteinExistence type="predicted"/>
<dbReference type="GO" id="GO:0005814">
    <property type="term" value="C:centriole"/>
    <property type="evidence" value="ECO:0007669"/>
    <property type="project" value="TreeGrafter"/>
</dbReference>
<evidence type="ECO:0000313" key="3">
    <source>
        <dbReference type="EMBL" id="KAJ3640947.1"/>
    </source>
</evidence>
<feature type="region of interest" description="Disordered" evidence="2">
    <location>
        <begin position="688"/>
        <end position="718"/>
    </location>
</feature>
<keyword evidence="1" id="KW-0175">Coiled coil</keyword>
<feature type="compositionally biased region" description="Basic and acidic residues" evidence="2">
    <location>
        <begin position="69"/>
        <end position="78"/>
    </location>
</feature>
<evidence type="ECO:0000256" key="1">
    <source>
        <dbReference type="SAM" id="Coils"/>
    </source>
</evidence>
<evidence type="ECO:0000313" key="4">
    <source>
        <dbReference type="Proteomes" id="UP001168821"/>
    </source>
</evidence>
<reference evidence="3" key="1">
    <citation type="journal article" date="2023" name="G3 (Bethesda)">
        <title>Whole genome assemblies of Zophobas morio and Tenebrio molitor.</title>
        <authorList>
            <person name="Kaur S."/>
            <person name="Stinson S.A."/>
            <person name="diCenzo G.C."/>
        </authorList>
    </citation>
    <scope>NUCLEOTIDE SEQUENCE</scope>
    <source>
        <strain evidence="3">QUZm001</strain>
    </source>
</reference>
<dbReference type="Proteomes" id="UP001168821">
    <property type="component" value="Unassembled WGS sequence"/>
</dbReference>
<dbReference type="GO" id="GO:0005813">
    <property type="term" value="C:centrosome"/>
    <property type="evidence" value="ECO:0007669"/>
    <property type="project" value="TreeGrafter"/>
</dbReference>